<dbReference type="OrthoDB" id="425567at2759"/>
<dbReference type="EMBL" id="CAMXCT010002224">
    <property type="protein sequence ID" value="CAI3996643.1"/>
    <property type="molecule type" value="Genomic_DNA"/>
</dbReference>
<organism evidence="2">
    <name type="scientific">Cladocopium goreaui</name>
    <dbReference type="NCBI Taxonomy" id="2562237"/>
    <lineage>
        <taxon>Eukaryota</taxon>
        <taxon>Sar</taxon>
        <taxon>Alveolata</taxon>
        <taxon>Dinophyceae</taxon>
        <taxon>Suessiales</taxon>
        <taxon>Symbiodiniaceae</taxon>
        <taxon>Cladocopium</taxon>
    </lineage>
</organism>
<dbReference type="EMBL" id="CAMXCT030002224">
    <property type="protein sequence ID" value="CAL4783955.1"/>
    <property type="molecule type" value="Genomic_DNA"/>
</dbReference>
<sequence>MALLRAACRVLCAAARPKLTVAKLPQSLMMASSDSMPYLPVDMVFRFFPRWTRDKVRFFYWYYLVSFLTGLGILMGYFHTPYVGDNYDHFAETPLYLWTKSSLAKTGQLEENLRVKVHHFYPQTE</sequence>
<reference evidence="3" key="2">
    <citation type="submission" date="2024-04" db="EMBL/GenBank/DDBJ databases">
        <authorList>
            <person name="Chen Y."/>
            <person name="Shah S."/>
            <person name="Dougan E. K."/>
            <person name="Thang M."/>
            <person name="Chan C."/>
        </authorList>
    </citation>
    <scope>NUCLEOTIDE SEQUENCE [LARGE SCALE GENOMIC DNA]</scope>
</reference>
<evidence type="ECO:0000313" key="2">
    <source>
        <dbReference type="EMBL" id="CAI3996643.1"/>
    </source>
</evidence>
<reference evidence="2" key="1">
    <citation type="submission" date="2022-10" db="EMBL/GenBank/DDBJ databases">
        <authorList>
            <person name="Chen Y."/>
            <person name="Dougan E. K."/>
            <person name="Chan C."/>
            <person name="Rhodes N."/>
            <person name="Thang M."/>
        </authorList>
    </citation>
    <scope>NUCLEOTIDE SEQUENCE</scope>
</reference>
<keyword evidence="1" id="KW-0812">Transmembrane</keyword>
<gene>
    <name evidence="2" type="ORF">C1SCF055_LOCUS23104</name>
</gene>
<proteinExistence type="predicted"/>
<dbReference type="EMBL" id="CAMXCT020002224">
    <property type="protein sequence ID" value="CAL1150018.1"/>
    <property type="molecule type" value="Genomic_DNA"/>
</dbReference>
<evidence type="ECO:0000313" key="4">
    <source>
        <dbReference type="Proteomes" id="UP001152797"/>
    </source>
</evidence>
<feature type="transmembrane region" description="Helical" evidence="1">
    <location>
        <begin position="59"/>
        <end position="78"/>
    </location>
</feature>
<keyword evidence="1" id="KW-1133">Transmembrane helix</keyword>
<evidence type="ECO:0000313" key="3">
    <source>
        <dbReference type="EMBL" id="CAL1150018.1"/>
    </source>
</evidence>
<dbReference type="AlphaFoldDB" id="A0A9P1CSP5"/>
<comment type="caution">
    <text evidence="2">The sequence shown here is derived from an EMBL/GenBank/DDBJ whole genome shotgun (WGS) entry which is preliminary data.</text>
</comment>
<accession>A0A9P1CSP5</accession>
<keyword evidence="4" id="KW-1185">Reference proteome</keyword>
<name>A0A9P1CSP5_9DINO</name>
<dbReference type="Proteomes" id="UP001152797">
    <property type="component" value="Unassembled WGS sequence"/>
</dbReference>
<evidence type="ECO:0000256" key="1">
    <source>
        <dbReference type="SAM" id="Phobius"/>
    </source>
</evidence>
<keyword evidence="1" id="KW-0472">Membrane</keyword>
<protein>
    <submittedName>
        <fullName evidence="2">Uncharacterized protein</fullName>
    </submittedName>
</protein>